<dbReference type="Pfam" id="PF00078">
    <property type="entry name" value="RVT_1"/>
    <property type="match status" value="1"/>
</dbReference>
<evidence type="ECO:0000313" key="2">
    <source>
        <dbReference type="EMBL" id="WVZ54083.1"/>
    </source>
</evidence>
<feature type="domain" description="Reverse transcriptase" evidence="1">
    <location>
        <begin position="68"/>
        <end position="315"/>
    </location>
</feature>
<dbReference type="PANTHER" id="PTHR19446">
    <property type="entry name" value="REVERSE TRANSCRIPTASES"/>
    <property type="match status" value="1"/>
</dbReference>
<reference evidence="2 3" key="1">
    <citation type="submission" date="2024-02" db="EMBL/GenBank/DDBJ databases">
        <title>High-quality chromosome-scale genome assembly of Pensacola bahiagrass (Paspalum notatum Flugge var. saurae).</title>
        <authorList>
            <person name="Vega J.M."/>
            <person name="Podio M."/>
            <person name="Orjuela J."/>
            <person name="Siena L.A."/>
            <person name="Pessino S.C."/>
            <person name="Combes M.C."/>
            <person name="Mariac C."/>
            <person name="Albertini E."/>
            <person name="Pupilli F."/>
            <person name="Ortiz J.P.A."/>
            <person name="Leblanc O."/>
        </authorList>
    </citation>
    <scope>NUCLEOTIDE SEQUENCE [LARGE SCALE GENOMIC DNA]</scope>
    <source>
        <strain evidence="2">R1</strain>
        <tissue evidence="2">Leaf</tissue>
    </source>
</reference>
<proteinExistence type="predicted"/>
<evidence type="ECO:0000313" key="3">
    <source>
        <dbReference type="Proteomes" id="UP001341281"/>
    </source>
</evidence>
<protein>
    <recommendedName>
        <fullName evidence="1">Reverse transcriptase domain-containing protein</fullName>
    </recommendedName>
</protein>
<sequence>MEVVSWLGYLGRFPELIVSLAYFLLLFHRMNWRDGLADELAGPDGFRPAFYRAFWSLVKPHQVSLFDAFHAGPLDLEAVNRAPLVLIPKKMGANSADAFRPISLQNCPMKLLTNVLANRLREVIPNLVDQDQSGFVHGHTLAEKFVYAADLLSCCHKRRAHTVVLKLDFKKAFDSVDLLVILSARGFDDRWCRRISSVLTSGKTAVLLTGVLGRWINCRRGLRKGDPISPFHFIIVADVLHRLIQLSCDAGDLYADDTLILLKRNVRNITTVKLVLDHFSVVTRLSIDFHKSTFVPLHIDTPVARDMACVLGCSISSFCPPPH</sequence>
<organism evidence="2 3">
    <name type="scientific">Paspalum notatum var. saurae</name>
    <dbReference type="NCBI Taxonomy" id="547442"/>
    <lineage>
        <taxon>Eukaryota</taxon>
        <taxon>Viridiplantae</taxon>
        <taxon>Streptophyta</taxon>
        <taxon>Embryophyta</taxon>
        <taxon>Tracheophyta</taxon>
        <taxon>Spermatophyta</taxon>
        <taxon>Magnoliopsida</taxon>
        <taxon>Liliopsida</taxon>
        <taxon>Poales</taxon>
        <taxon>Poaceae</taxon>
        <taxon>PACMAD clade</taxon>
        <taxon>Panicoideae</taxon>
        <taxon>Andropogonodae</taxon>
        <taxon>Paspaleae</taxon>
        <taxon>Paspalinae</taxon>
        <taxon>Paspalum</taxon>
    </lineage>
</organism>
<evidence type="ECO:0000259" key="1">
    <source>
        <dbReference type="PROSITE" id="PS50878"/>
    </source>
</evidence>
<keyword evidence="3" id="KW-1185">Reference proteome</keyword>
<dbReference type="SUPFAM" id="SSF56672">
    <property type="entry name" value="DNA/RNA polymerases"/>
    <property type="match status" value="1"/>
</dbReference>
<dbReference type="AlphaFoldDB" id="A0AAQ3SF56"/>
<dbReference type="InterPro" id="IPR043502">
    <property type="entry name" value="DNA/RNA_pol_sf"/>
</dbReference>
<name>A0AAQ3SF56_PASNO</name>
<dbReference type="PROSITE" id="PS50878">
    <property type="entry name" value="RT_POL"/>
    <property type="match status" value="1"/>
</dbReference>
<dbReference type="Proteomes" id="UP001341281">
    <property type="component" value="Chromosome 01"/>
</dbReference>
<dbReference type="EMBL" id="CP144745">
    <property type="protein sequence ID" value="WVZ54083.1"/>
    <property type="molecule type" value="Genomic_DNA"/>
</dbReference>
<dbReference type="CDD" id="cd01650">
    <property type="entry name" value="RT_nLTR_like"/>
    <property type="match status" value="1"/>
</dbReference>
<gene>
    <name evidence="2" type="ORF">U9M48_004947</name>
</gene>
<accession>A0AAQ3SF56</accession>
<dbReference type="InterPro" id="IPR000477">
    <property type="entry name" value="RT_dom"/>
</dbReference>